<evidence type="ECO:0000313" key="7">
    <source>
        <dbReference type="Proteomes" id="UP000191285"/>
    </source>
</evidence>
<proteinExistence type="inferred from homology"/>
<dbReference type="PANTHER" id="PTHR46072">
    <property type="entry name" value="AMIDASE-RELATED-RELATED"/>
    <property type="match status" value="1"/>
</dbReference>
<accession>A0A1V6TIZ5</accession>
<organism evidence="6 7">
    <name type="scientific">Penicillium steckii</name>
    <dbReference type="NCBI Taxonomy" id="303698"/>
    <lineage>
        <taxon>Eukaryota</taxon>
        <taxon>Fungi</taxon>
        <taxon>Dikarya</taxon>
        <taxon>Ascomycota</taxon>
        <taxon>Pezizomycotina</taxon>
        <taxon>Eurotiomycetes</taxon>
        <taxon>Eurotiomycetidae</taxon>
        <taxon>Eurotiales</taxon>
        <taxon>Aspergillaceae</taxon>
        <taxon>Penicillium</taxon>
    </lineage>
</organism>
<keyword evidence="4" id="KW-0378">Hydrolase</keyword>
<dbReference type="GO" id="GO:0004040">
    <property type="term" value="F:amidase activity"/>
    <property type="evidence" value="ECO:0007669"/>
    <property type="project" value="UniProtKB-EC"/>
</dbReference>
<evidence type="ECO:0000259" key="5">
    <source>
        <dbReference type="Pfam" id="PF01425"/>
    </source>
</evidence>
<sequence>MTEFSSNEDMPRWKSIAEEKKAARDARTIQDWRLKPEQVSDDQLNVINVPSQCGILTTRELEITGLNAHSLAKRIVNHEYTSYEVTLAFCKRAAIAQQLVNCLSEIFFEEALLAAKNLDKEFEKSGIPRGPLHGVPISLKDCFQVENTDAAIGYTALINHPSSKENESEITKIMRDSGAILFCKTTVPTALMAGETFNSIYGYTSNPYNRNFSSGGSSGGESALLALHGSPLGIGSDIGGSIRIPASFTGLYSLKPSFGRFSTQGIRDSLNGQEAVRNTVGPMGHCLEDIEIWCETVVNYQSHLSVDSDCLPIPWRRPDIPEKLCFGILLDDGIVRPLPPVTAALLRLKTELEEAGHSVIEFCLEDSSFLNSLRYPLYQSAAARRIKETLSLTREPWPRGYEMLENMTKDENVIPATVSDLWEAQVQRTEYCKRVLQRWADTKKYTGTGREIDGLIMPCSPWPASLK</sequence>
<dbReference type="EC" id="3.5.1.4" evidence="3"/>
<evidence type="ECO:0000256" key="2">
    <source>
        <dbReference type="ARBA" id="ARBA00009199"/>
    </source>
</evidence>
<dbReference type="InterPro" id="IPR023631">
    <property type="entry name" value="Amidase_dom"/>
</dbReference>
<gene>
    <name evidence="6" type="ORF">PENSTE_c005G00323</name>
</gene>
<evidence type="ECO:0000256" key="1">
    <source>
        <dbReference type="ARBA" id="ARBA00001311"/>
    </source>
</evidence>
<dbReference type="PROSITE" id="PS00571">
    <property type="entry name" value="AMIDASES"/>
    <property type="match status" value="1"/>
</dbReference>
<evidence type="ECO:0000256" key="3">
    <source>
        <dbReference type="ARBA" id="ARBA00012922"/>
    </source>
</evidence>
<protein>
    <recommendedName>
        <fullName evidence="3">amidase</fullName>
        <ecNumber evidence="3">3.5.1.4</ecNumber>
    </recommendedName>
</protein>
<dbReference type="Gene3D" id="3.90.1300.10">
    <property type="entry name" value="Amidase signature (AS) domain"/>
    <property type="match status" value="1"/>
</dbReference>
<feature type="domain" description="Amidase" evidence="5">
    <location>
        <begin position="84"/>
        <end position="464"/>
    </location>
</feature>
<dbReference type="Pfam" id="PF01425">
    <property type="entry name" value="Amidase"/>
    <property type="match status" value="1"/>
</dbReference>
<name>A0A1V6TIZ5_9EURO</name>
<dbReference type="EMBL" id="MLKD01000005">
    <property type="protein sequence ID" value="OQE26362.1"/>
    <property type="molecule type" value="Genomic_DNA"/>
</dbReference>
<keyword evidence="7" id="KW-1185">Reference proteome</keyword>
<dbReference type="PANTHER" id="PTHR46072:SF11">
    <property type="entry name" value="AMIDASE-RELATED"/>
    <property type="match status" value="1"/>
</dbReference>
<evidence type="ECO:0000256" key="4">
    <source>
        <dbReference type="ARBA" id="ARBA00022801"/>
    </source>
</evidence>
<dbReference type="SUPFAM" id="SSF75304">
    <property type="entry name" value="Amidase signature (AS) enzymes"/>
    <property type="match status" value="1"/>
</dbReference>
<dbReference type="OrthoDB" id="6428749at2759"/>
<dbReference type="STRING" id="303698.A0A1V6TIZ5"/>
<reference evidence="7" key="1">
    <citation type="journal article" date="2017" name="Nat. Microbiol.">
        <title>Global analysis of biosynthetic gene clusters reveals vast potential of secondary metabolite production in Penicillium species.</title>
        <authorList>
            <person name="Nielsen J.C."/>
            <person name="Grijseels S."/>
            <person name="Prigent S."/>
            <person name="Ji B."/>
            <person name="Dainat J."/>
            <person name="Nielsen K.F."/>
            <person name="Frisvad J.C."/>
            <person name="Workman M."/>
            <person name="Nielsen J."/>
        </authorList>
    </citation>
    <scope>NUCLEOTIDE SEQUENCE [LARGE SCALE GENOMIC DNA]</scope>
    <source>
        <strain evidence="7">IBT 24891</strain>
    </source>
</reference>
<comment type="caution">
    <text evidence="6">The sequence shown here is derived from an EMBL/GenBank/DDBJ whole genome shotgun (WGS) entry which is preliminary data.</text>
</comment>
<evidence type="ECO:0000313" key="6">
    <source>
        <dbReference type="EMBL" id="OQE26362.1"/>
    </source>
</evidence>
<dbReference type="Proteomes" id="UP000191285">
    <property type="component" value="Unassembled WGS sequence"/>
</dbReference>
<dbReference type="InterPro" id="IPR036928">
    <property type="entry name" value="AS_sf"/>
</dbReference>
<comment type="catalytic activity">
    <reaction evidence="1">
        <text>a monocarboxylic acid amide + H2O = a monocarboxylate + NH4(+)</text>
        <dbReference type="Rhea" id="RHEA:12020"/>
        <dbReference type="ChEBI" id="CHEBI:15377"/>
        <dbReference type="ChEBI" id="CHEBI:28938"/>
        <dbReference type="ChEBI" id="CHEBI:35757"/>
        <dbReference type="ChEBI" id="CHEBI:83628"/>
        <dbReference type="EC" id="3.5.1.4"/>
    </reaction>
</comment>
<dbReference type="AlphaFoldDB" id="A0A1V6TIZ5"/>
<comment type="similarity">
    <text evidence="2">Belongs to the amidase family.</text>
</comment>
<dbReference type="InterPro" id="IPR020556">
    <property type="entry name" value="Amidase_CS"/>
</dbReference>